<keyword evidence="2" id="KW-1185">Reference proteome</keyword>
<name>A0A917NNU2_9ACTN</name>
<dbReference type="EMBL" id="BMQA01000007">
    <property type="protein sequence ID" value="GGJ14798.1"/>
    <property type="molecule type" value="Genomic_DNA"/>
</dbReference>
<dbReference type="AlphaFoldDB" id="A0A917NNU2"/>
<comment type="caution">
    <text evidence="1">The sequence shown here is derived from an EMBL/GenBank/DDBJ whole genome shotgun (WGS) entry which is preliminary data.</text>
</comment>
<organism evidence="1 2">
    <name type="scientific">Streptomyces brasiliensis</name>
    <dbReference type="NCBI Taxonomy" id="1954"/>
    <lineage>
        <taxon>Bacteria</taxon>
        <taxon>Bacillati</taxon>
        <taxon>Actinomycetota</taxon>
        <taxon>Actinomycetes</taxon>
        <taxon>Kitasatosporales</taxon>
        <taxon>Streptomycetaceae</taxon>
        <taxon>Streptomyces</taxon>
    </lineage>
</organism>
<gene>
    <name evidence="1" type="ORF">GCM10010121_026800</name>
</gene>
<evidence type="ECO:0000313" key="1">
    <source>
        <dbReference type="EMBL" id="GGJ14798.1"/>
    </source>
</evidence>
<reference evidence="1" key="2">
    <citation type="submission" date="2020-09" db="EMBL/GenBank/DDBJ databases">
        <authorList>
            <person name="Sun Q."/>
            <person name="Ohkuma M."/>
        </authorList>
    </citation>
    <scope>NUCLEOTIDE SEQUENCE</scope>
    <source>
        <strain evidence="1">JCM 3086</strain>
    </source>
</reference>
<sequence length="91" mass="10662">MYRSREWLFERIRRDRRVDLTDSPRASAHWYRLSRNTVAKALRCPVPLQRHKPPPRKSVLEPVAGFTNAILREDLRAPTKPLKAAQTDRSS</sequence>
<accession>A0A917NNU2</accession>
<protein>
    <submittedName>
        <fullName evidence="1">Uncharacterized protein</fullName>
    </submittedName>
</protein>
<reference evidence="1" key="1">
    <citation type="journal article" date="2014" name="Int. J. Syst. Evol. Microbiol.">
        <title>Complete genome sequence of Corynebacterium casei LMG S-19264T (=DSM 44701T), isolated from a smear-ripened cheese.</title>
        <authorList>
            <consortium name="US DOE Joint Genome Institute (JGI-PGF)"/>
            <person name="Walter F."/>
            <person name="Albersmeier A."/>
            <person name="Kalinowski J."/>
            <person name="Ruckert C."/>
        </authorList>
    </citation>
    <scope>NUCLEOTIDE SEQUENCE</scope>
    <source>
        <strain evidence="1">JCM 3086</strain>
    </source>
</reference>
<proteinExistence type="predicted"/>
<dbReference type="Proteomes" id="UP000657574">
    <property type="component" value="Unassembled WGS sequence"/>
</dbReference>
<evidence type="ECO:0000313" key="2">
    <source>
        <dbReference type="Proteomes" id="UP000657574"/>
    </source>
</evidence>
<dbReference type="RefSeq" id="WP_189311357.1">
    <property type="nucleotide sequence ID" value="NZ_BMQA01000007.1"/>
</dbReference>